<feature type="compositionally biased region" description="Basic residues" evidence="1">
    <location>
        <begin position="91"/>
        <end position="101"/>
    </location>
</feature>
<feature type="compositionally biased region" description="Pro residues" evidence="1">
    <location>
        <begin position="75"/>
        <end position="89"/>
    </location>
</feature>
<evidence type="ECO:0000256" key="1">
    <source>
        <dbReference type="SAM" id="MobiDB-lite"/>
    </source>
</evidence>
<dbReference type="AlphaFoldDB" id="A0A1I2Q5K8"/>
<dbReference type="OrthoDB" id="4336358at2"/>
<evidence type="ECO:0000313" key="2">
    <source>
        <dbReference type="EMBL" id="SFG21086.1"/>
    </source>
</evidence>
<sequence length="113" mass="12204">MSSSPHRRPRPPHRHAWMRVLTLLVVTILAAGAHVDALAPNPVVASAEAGCGAEHDVLDTALRPPARQDHRPLAPLRPAPTAPDCPEPAPRPRHVPPSHSRTLHALRSVVLRC</sequence>
<evidence type="ECO:0000313" key="3">
    <source>
        <dbReference type="Proteomes" id="UP000181942"/>
    </source>
</evidence>
<accession>A0A1I2Q5K8</accession>
<protein>
    <submittedName>
        <fullName evidence="2">Uncharacterized protein</fullName>
    </submittedName>
</protein>
<reference evidence="2 3" key="1">
    <citation type="submission" date="2016-10" db="EMBL/GenBank/DDBJ databases">
        <authorList>
            <person name="de Groot N.N."/>
        </authorList>
    </citation>
    <scope>NUCLEOTIDE SEQUENCE [LARGE SCALE GENOMIC DNA]</scope>
    <source>
        <strain evidence="2 3">OK461</strain>
    </source>
</reference>
<name>A0A1I2Q5K8_9ACTN</name>
<gene>
    <name evidence="2" type="ORF">SAMN02787118_11776</name>
</gene>
<organism evidence="2 3">
    <name type="scientific">Streptomyces mirabilis</name>
    <dbReference type="NCBI Taxonomy" id="68239"/>
    <lineage>
        <taxon>Bacteria</taxon>
        <taxon>Bacillati</taxon>
        <taxon>Actinomycetota</taxon>
        <taxon>Actinomycetes</taxon>
        <taxon>Kitasatosporales</taxon>
        <taxon>Streptomycetaceae</taxon>
        <taxon>Streptomyces</taxon>
    </lineage>
</organism>
<dbReference type="EMBL" id="FONR01000017">
    <property type="protein sequence ID" value="SFG21086.1"/>
    <property type="molecule type" value="Genomic_DNA"/>
</dbReference>
<feature type="region of interest" description="Disordered" evidence="1">
    <location>
        <begin position="56"/>
        <end position="101"/>
    </location>
</feature>
<dbReference type="RefSeq" id="WP_075031394.1">
    <property type="nucleotide sequence ID" value="NZ_FONR01000017.1"/>
</dbReference>
<proteinExistence type="predicted"/>
<dbReference type="Proteomes" id="UP000181942">
    <property type="component" value="Unassembled WGS sequence"/>
</dbReference>